<dbReference type="Gene3D" id="1.20.1280.50">
    <property type="match status" value="1"/>
</dbReference>
<evidence type="ECO:0000313" key="3">
    <source>
        <dbReference type="EMBL" id="OAE35716.1"/>
    </source>
</evidence>
<protein>
    <recommendedName>
        <fullName evidence="2">F-box domain-containing protein</fullName>
    </recommendedName>
</protein>
<accession>A0A176WTT5</accession>
<keyword evidence="4" id="KW-1185">Reference proteome</keyword>
<name>A0A176WTT5_MARPO</name>
<feature type="region of interest" description="Disordered" evidence="1">
    <location>
        <begin position="1"/>
        <end position="102"/>
    </location>
</feature>
<feature type="region of interest" description="Disordered" evidence="1">
    <location>
        <begin position="243"/>
        <end position="267"/>
    </location>
</feature>
<feature type="domain" description="F-box" evidence="2">
    <location>
        <begin position="281"/>
        <end position="319"/>
    </location>
</feature>
<dbReference type="InterPro" id="IPR001810">
    <property type="entry name" value="F-box_dom"/>
</dbReference>
<feature type="compositionally biased region" description="Basic and acidic residues" evidence="1">
    <location>
        <begin position="66"/>
        <end position="76"/>
    </location>
</feature>
<evidence type="ECO:0000256" key="1">
    <source>
        <dbReference type="SAM" id="MobiDB-lite"/>
    </source>
</evidence>
<dbReference type="InterPro" id="IPR040275">
    <property type="entry name" value="At5g39450-like"/>
</dbReference>
<feature type="region of interest" description="Disordered" evidence="1">
    <location>
        <begin position="429"/>
        <end position="455"/>
    </location>
</feature>
<proteinExistence type="predicted"/>
<dbReference type="InterPro" id="IPR036047">
    <property type="entry name" value="F-box-like_dom_sf"/>
</dbReference>
<dbReference type="SUPFAM" id="SSF81383">
    <property type="entry name" value="F-box domain"/>
    <property type="match status" value="1"/>
</dbReference>
<reference evidence="3" key="1">
    <citation type="submission" date="2016-03" db="EMBL/GenBank/DDBJ databases">
        <title>Mechanisms controlling the formation of the plant cell surface in tip-growing cells are functionally conserved among land plants.</title>
        <authorList>
            <person name="Honkanen S."/>
            <person name="Jones V.A."/>
            <person name="Morieri G."/>
            <person name="Champion C."/>
            <person name="Hetherington A.J."/>
            <person name="Kelly S."/>
            <person name="Saint-Marcoux D."/>
            <person name="Proust H."/>
            <person name="Prescott H."/>
            <person name="Dolan L."/>
        </authorList>
    </citation>
    <scope>NUCLEOTIDE SEQUENCE [LARGE SCALE GENOMIC DNA]</scope>
    <source>
        <tissue evidence="3">Whole gametophyte</tissue>
    </source>
</reference>
<feature type="compositionally biased region" description="Basic and acidic residues" evidence="1">
    <location>
        <begin position="90"/>
        <end position="102"/>
    </location>
</feature>
<feature type="compositionally biased region" description="Low complexity" evidence="1">
    <location>
        <begin position="515"/>
        <end position="525"/>
    </location>
</feature>
<dbReference type="Proteomes" id="UP000077202">
    <property type="component" value="Unassembled WGS sequence"/>
</dbReference>
<comment type="caution">
    <text evidence="3">The sequence shown here is derived from an EMBL/GenBank/DDBJ whole genome shotgun (WGS) entry which is preliminary data.</text>
</comment>
<evidence type="ECO:0000313" key="4">
    <source>
        <dbReference type="Proteomes" id="UP000077202"/>
    </source>
</evidence>
<feature type="region of interest" description="Disordered" evidence="1">
    <location>
        <begin position="510"/>
        <end position="533"/>
    </location>
</feature>
<organism evidence="3 4">
    <name type="scientific">Marchantia polymorpha subsp. ruderalis</name>
    <dbReference type="NCBI Taxonomy" id="1480154"/>
    <lineage>
        <taxon>Eukaryota</taxon>
        <taxon>Viridiplantae</taxon>
        <taxon>Streptophyta</taxon>
        <taxon>Embryophyta</taxon>
        <taxon>Marchantiophyta</taxon>
        <taxon>Marchantiopsida</taxon>
        <taxon>Marchantiidae</taxon>
        <taxon>Marchantiales</taxon>
        <taxon>Marchantiaceae</taxon>
        <taxon>Marchantia</taxon>
    </lineage>
</organism>
<dbReference type="EMBL" id="LVLJ01000095">
    <property type="protein sequence ID" value="OAE35716.1"/>
    <property type="molecule type" value="Genomic_DNA"/>
</dbReference>
<sequence>MEQEREMWLTGGGQGCATTVEESRRGSPLPTPVLPSKYTNRCCMKGTGQKSSAEIQQNGFEPLVPDSDRKNGEAVREAAGLDGEDEEREAESSSERHVHEKLQAEKISARRLQRICGKCASCAAAREEQEEDEEDGVRTDFAVRWMVVELRSGERDASIYASNERVSSRSAGDDDLSPIPRSIGSKSGRVAILGFLQVGFMPVSSPCVARGGGPGRLLPRSSAEGKAVNVMEDIAKVRISSSFSSCSSSSPNSDDETQQQQQHQQHQQQGEWSLCNIGDDCMSAVLSFLSPSDIVACAAVCRHLRAFCKDDHKVWLPMCERKWGAQTSVQKWGRGRVPFKVLHALLTKLENLVGFWRGVGHGGHGSLVTFEWGPHYVVGFRVTPSRPSCYEVCKIPFVWVGVSQTGAQVCVFDPDRTITPFFCEGMCSSNEHSSQGSPVKSRRRNPFEELDPDRDLEHQPLPAGLIAVDLHFVGKLHIVMEDLQQPQFYGNRSLAEAAVVASFGSRGGSVAEATSLSPSSPGSSSEMDRYGQSPPGSFQYEMYQFLASKVTSQGGDRIARKQRRRERERAILRRACEPEHFVKVRDVGPTGARPLQGLWKGICDSKGLDFVLLSYDEKGGIVCRRVGECLGTTHSGSVCWTAESDSTIRVPLSPHEQHSFDERQHFAPTGVNGKYHVQDGCDEEVVGMMCTLPTTGLDFRASRSDAENIEGRVWQYASGRFGFGFLPTNFIIDFRPICSPSGVLLDVLK</sequence>
<feature type="compositionally biased region" description="Polar residues" evidence="1">
    <location>
        <begin position="48"/>
        <end position="59"/>
    </location>
</feature>
<dbReference type="Pfam" id="PF12937">
    <property type="entry name" value="F-box-like"/>
    <property type="match status" value="1"/>
</dbReference>
<dbReference type="PANTHER" id="PTHR31370">
    <property type="entry name" value="F-BOX PROTEIN FAMILY-LIKE"/>
    <property type="match status" value="1"/>
</dbReference>
<gene>
    <name evidence="3" type="ORF">AXG93_1154s1710</name>
</gene>
<dbReference type="AlphaFoldDB" id="A0A176WTT5"/>
<feature type="compositionally biased region" description="Polar residues" evidence="1">
    <location>
        <begin position="429"/>
        <end position="438"/>
    </location>
</feature>
<evidence type="ECO:0000259" key="2">
    <source>
        <dbReference type="Pfam" id="PF12937"/>
    </source>
</evidence>